<protein>
    <submittedName>
        <fullName evidence="2">T-cell activation inhibitor, mitochondrial</fullName>
    </submittedName>
</protein>
<dbReference type="Pfam" id="PF14687">
    <property type="entry name" value="DUF4460"/>
    <property type="match status" value="1"/>
</dbReference>
<dbReference type="InterPro" id="IPR027986">
    <property type="entry name" value="TCAIM"/>
</dbReference>
<sequence length="160" mass="18606">MLTKYPLFKKNIFVRFKQPCNFLSSSEITASLRPFYFLVHPDLFAQHPRAQYINDVNLKLLNCHLDSLINNIRPQPLKLSFYVRNHNENGILTTKTLYLNANTAKLALLSILKTFKLPTNYVDRLEDVPLKPTDLKTNFTYGNPFDNRDNFHVSKKFLAG</sequence>
<proteinExistence type="predicted"/>
<dbReference type="Proteomes" id="UP000326759">
    <property type="component" value="Unassembled WGS sequence"/>
</dbReference>
<evidence type="ECO:0000259" key="1">
    <source>
        <dbReference type="Pfam" id="PF14687"/>
    </source>
</evidence>
<dbReference type="EMBL" id="SEYY01001041">
    <property type="protein sequence ID" value="KAB7505992.1"/>
    <property type="molecule type" value="Genomic_DNA"/>
</dbReference>
<dbReference type="PANTHER" id="PTHR31596">
    <property type="entry name" value="T-CELL ACTIVATION INHIBITOR, MITOCHONDRIAL"/>
    <property type="match status" value="1"/>
</dbReference>
<dbReference type="OrthoDB" id="4238at2759"/>
<reference evidence="2 3" key="1">
    <citation type="journal article" date="2019" name="PLoS Biol.">
        <title>Sex chromosomes control vertical transmission of feminizing Wolbachia symbionts in an isopod.</title>
        <authorList>
            <person name="Becking T."/>
            <person name="Chebbi M.A."/>
            <person name="Giraud I."/>
            <person name="Moumen B."/>
            <person name="Laverre T."/>
            <person name="Caubet Y."/>
            <person name="Peccoud J."/>
            <person name="Gilbert C."/>
            <person name="Cordaux R."/>
        </authorList>
    </citation>
    <scope>NUCLEOTIDE SEQUENCE [LARGE SCALE GENOMIC DNA]</scope>
    <source>
        <strain evidence="2">ANa2</strain>
        <tissue evidence="2">Whole body excluding digestive tract and cuticle</tissue>
    </source>
</reference>
<dbReference type="GO" id="GO:0005739">
    <property type="term" value="C:mitochondrion"/>
    <property type="evidence" value="ECO:0007669"/>
    <property type="project" value="TreeGrafter"/>
</dbReference>
<dbReference type="InterPro" id="IPR028031">
    <property type="entry name" value="DUF4460"/>
</dbReference>
<keyword evidence="3" id="KW-1185">Reference proteome</keyword>
<evidence type="ECO:0000313" key="3">
    <source>
        <dbReference type="Proteomes" id="UP000326759"/>
    </source>
</evidence>
<dbReference type="PANTHER" id="PTHR31596:SF1">
    <property type="entry name" value="T-CELL ACTIVATION INHIBITOR, MITOCHONDRIAL"/>
    <property type="match status" value="1"/>
</dbReference>
<accession>A0A5N5THG4</accession>
<evidence type="ECO:0000313" key="2">
    <source>
        <dbReference type="EMBL" id="KAB7505992.1"/>
    </source>
</evidence>
<name>A0A5N5THG4_9CRUS</name>
<comment type="caution">
    <text evidence="2">The sequence shown here is derived from an EMBL/GenBank/DDBJ whole genome shotgun (WGS) entry which is preliminary data.</text>
</comment>
<feature type="domain" description="DUF4460" evidence="1">
    <location>
        <begin position="23"/>
        <end position="89"/>
    </location>
</feature>
<organism evidence="2 3">
    <name type="scientific">Armadillidium nasatum</name>
    <dbReference type="NCBI Taxonomy" id="96803"/>
    <lineage>
        <taxon>Eukaryota</taxon>
        <taxon>Metazoa</taxon>
        <taxon>Ecdysozoa</taxon>
        <taxon>Arthropoda</taxon>
        <taxon>Crustacea</taxon>
        <taxon>Multicrustacea</taxon>
        <taxon>Malacostraca</taxon>
        <taxon>Eumalacostraca</taxon>
        <taxon>Peracarida</taxon>
        <taxon>Isopoda</taxon>
        <taxon>Oniscidea</taxon>
        <taxon>Crinocheta</taxon>
        <taxon>Armadillidiidae</taxon>
        <taxon>Armadillidium</taxon>
    </lineage>
</organism>
<gene>
    <name evidence="2" type="primary">Tcaim</name>
    <name evidence="2" type="ORF">Anas_05752</name>
</gene>
<dbReference type="AlphaFoldDB" id="A0A5N5THG4"/>